<dbReference type="PANTHER" id="PTHR33619">
    <property type="entry name" value="POLYSACCHARIDE EXPORT PROTEIN GFCE-RELATED"/>
    <property type="match status" value="1"/>
</dbReference>
<protein>
    <submittedName>
        <fullName evidence="5">Uncharacterized protein</fullName>
    </submittedName>
</protein>
<dbReference type="Pfam" id="PF02563">
    <property type="entry name" value="Poly_export"/>
    <property type="match status" value="1"/>
</dbReference>
<dbReference type="GO" id="GO:0015159">
    <property type="term" value="F:polysaccharide transmembrane transporter activity"/>
    <property type="evidence" value="ECO:0007669"/>
    <property type="project" value="InterPro"/>
</dbReference>
<dbReference type="InterPro" id="IPR049712">
    <property type="entry name" value="Poly_export"/>
</dbReference>
<proteinExistence type="predicted"/>
<comment type="caution">
    <text evidence="5">The sequence shown here is derived from an EMBL/GenBank/DDBJ whole genome shotgun (WGS) entry which is preliminary data.</text>
</comment>
<dbReference type="Gene3D" id="3.10.560.10">
    <property type="entry name" value="Outer membrane lipoprotein wza domain like"/>
    <property type="match status" value="1"/>
</dbReference>
<dbReference type="STRING" id="1770058.A3840_14885"/>
<dbReference type="Pfam" id="PF10531">
    <property type="entry name" value="SLBB"/>
    <property type="match status" value="1"/>
</dbReference>
<evidence type="ECO:0000259" key="3">
    <source>
        <dbReference type="Pfam" id="PF02563"/>
    </source>
</evidence>
<gene>
    <name evidence="5" type="ORF">A3840_14885</name>
</gene>
<accession>A0A178HT79</accession>
<dbReference type="Proteomes" id="UP000078389">
    <property type="component" value="Unassembled WGS sequence"/>
</dbReference>
<dbReference type="InterPro" id="IPR003715">
    <property type="entry name" value="Poly_export_N"/>
</dbReference>
<evidence type="ECO:0000256" key="2">
    <source>
        <dbReference type="SAM" id="SignalP"/>
    </source>
</evidence>
<dbReference type="EMBL" id="LVVY01000113">
    <property type="protein sequence ID" value="OAM75228.1"/>
    <property type="molecule type" value="Genomic_DNA"/>
</dbReference>
<keyword evidence="6" id="KW-1185">Reference proteome</keyword>
<dbReference type="RefSeq" id="WP_067458473.1">
    <property type="nucleotide sequence ID" value="NZ_LVVY01000113.1"/>
</dbReference>
<feature type="domain" description="Soluble ligand binding" evidence="4">
    <location>
        <begin position="110"/>
        <end position="159"/>
    </location>
</feature>
<dbReference type="OrthoDB" id="197007at2"/>
<evidence type="ECO:0000313" key="6">
    <source>
        <dbReference type="Proteomes" id="UP000078389"/>
    </source>
</evidence>
<evidence type="ECO:0000259" key="4">
    <source>
        <dbReference type="Pfam" id="PF10531"/>
    </source>
</evidence>
<keyword evidence="1 2" id="KW-0732">Signal</keyword>
<evidence type="ECO:0000256" key="1">
    <source>
        <dbReference type="ARBA" id="ARBA00022729"/>
    </source>
</evidence>
<sequence length="183" mass="19896">MRLLTIFALALTLFLGGCAANKTSTYLVETKGPYQLDTGDVVRVTVYGDAELSKSYRVDDGGAIAFPLVGAVPVRGTTTGEAGKRLARALANGYMRNPDVAVEIEQYRPFYIQGEVKTAGQFPYVYGMSVRAAISTAGGFTETADRDRAVVYRQQGDQMVKGAVDLDFPIYPGDTIVISERWF</sequence>
<feature type="chain" id="PRO_5008088191" evidence="2">
    <location>
        <begin position="20"/>
        <end position="183"/>
    </location>
</feature>
<feature type="signal peptide" evidence="2">
    <location>
        <begin position="1"/>
        <end position="19"/>
    </location>
</feature>
<name>A0A178HT79_9HYPH</name>
<dbReference type="PANTHER" id="PTHR33619:SF3">
    <property type="entry name" value="POLYSACCHARIDE EXPORT PROTEIN GFCE-RELATED"/>
    <property type="match status" value="1"/>
</dbReference>
<evidence type="ECO:0000313" key="5">
    <source>
        <dbReference type="EMBL" id="OAM75228.1"/>
    </source>
</evidence>
<dbReference type="AlphaFoldDB" id="A0A178HT79"/>
<dbReference type="Gene3D" id="3.30.1950.10">
    <property type="entry name" value="wza like domain"/>
    <property type="match status" value="1"/>
</dbReference>
<feature type="domain" description="Polysaccharide export protein N-terminal" evidence="3">
    <location>
        <begin position="31"/>
        <end position="104"/>
    </location>
</feature>
<dbReference type="PROSITE" id="PS51257">
    <property type="entry name" value="PROKAR_LIPOPROTEIN"/>
    <property type="match status" value="1"/>
</dbReference>
<reference evidence="5 6" key="1">
    <citation type="submission" date="2016-03" db="EMBL/GenBank/DDBJ databases">
        <title>Genome sequencing of Devosia sp. S37.</title>
        <authorList>
            <person name="Mohd Nor M."/>
        </authorList>
    </citation>
    <scope>NUCLEOTIDE SEQUENCE [LARGE SCALE GENOMIC DNA]</scope>
    <source>
        <strain evidence="5 6">S37</strain>
    </source>
</reference>
<dbReference type="InterPro" id="IPR019554">
    <property type="entry name" value="Soluble_ligand-bd"/>
</dbReference>
<organism evidence="5 6">
    <name type="scientific">Devosia elaeis</name>
    <dbReference type="NCBI Taxonomy" id="1770058"/>
    <lineage>
        <taxon>Bacteria</taxon>
        <taxon>Pseudomonadati</taxon>
        <taxon>Pseudomonadota</taxon>
        <taxon>Alphaproteobacteria</taxon>
        <taxon>Hyphomicrobiales</taxon>
        <taxon>Devosiaceae</taxon>
        <taxon>Devosia</taxon>
    </lineage>
</organism>